<evidence type="ECO:0000256" key="7">
    <source>
        <dbReference type="ARBA" id="ARBA00022989"/>
    </source>
</evidence>
<dbReference type="RefSeq" id="WP_013321803.1">
    <property type="nucleotide sequence ID" value="NC_014501.1"/>
</dbReference>
<evidence type="ECO:0000256" key="9">
    <source>
        <dbReference type="ARBA" id="ARBA00023136"/>
    </source>
</evidence>
<keyword evidence="3" id="KW-0633">Potassium transport</keyword>
<reference evidence="15" key="1">
    <citation type="journal article" date="2011" name="MBio">
        <title>Novel metabolic attributes of the genus Cyanothece, comprising a group of unicellular nitrogen-fixing Cyanobacteria.</title>
        <authorList>
            <person name="Bandyopadhyay A."/>
            <person name="Elvitigala T."/>
            <person name="Welsh E."/>
            <person name="Stockel J."/>
            <person name="Liberton M."/>
            <person name="Min H."/>
            <person name="Sherman L.A."/>
            <person name="Pakrasi H.B."/>
        </authorList>
    </citation>
    <scope>NUCLEOTIDE SEQUENCE [LARGE SCALE GENOMIC DNA]</scope>
    <source>
        <strain evidence="15">PCC 7822</strain>
    </source>
</reference>
<evidence type="ECO:0000256" key="8">
    <source>
        <dbReference type="ARBA" id="ARBA00023065"/>
    </source>
</evidence>
<dbReference type="PRINTS" id="PR01320">
    <property type="entry name" value="KIRCHANNEL"/>
</dbReference>
<evidence type="ECO:0000256" key="10">
    <source>
        <dbReference type="ARBA" id="ARBA00023303"/>
    </source>
</evidence>
<evidence type="ECO:0000256" key="3">
    <source>
        <dbReference type="ARBA" id="ARBA00022538"/>
    </source>
</evidence>
<dbReference type="SUPFAM" id="SSF81324">
    <property type="entry name" value="Voltage-gated potassium channels"/>
    <property type="match status" value="1"/>
</dbReference>
<dbReference type="InterPro" id="IPR013099">
    <property type="entry name" value="K_chnl_dom"/>
</dbReference>
<evidence type="ECO:0000256" key="1">
    <source>
        <dbReference type="ARBA" id="ARBA00004141"/>
    </source>
</evidence>
<dbReference type="AlphaFoldDB" id="E0U7K0"/>
<evidence type="ECO:0000313" key="15">
    <source>
        <dbReference type="Proteomes" id="UP000008206"/>
    </source>
</evidence>
<dbReference type="PANTHER" id="PTHR11767:SF102">
    <property type="entry name" value="INWARDLY RECTIFYING POTASSIUM CHANNEL 1, ISOFORM F"/>
    <property type="match status" value="1"/>
</dbReference>
<evidence type="ECO:0000259" key="12">
    <source>
        <dbReference type="Pfam" id="PF07885"/>
    </source>
</evidence>
<keyword evidence="8" id="KW-0406">Ion transport</keyword>
<feature type="domain" description="Potassium channel" evidence="12">
    <location>
        <begin position="73"/>
        <end position="144"/>
    </location>
</feature>
<dbReference type="EMBL" id="CP002198">
    <property type="protein sequence ID" value="ADN13696.1"/>
    <property type="molecule type" value="Genomic_DNA"/>
</dbReference>
<name>E0U7K0_GLOV7</name>
<evidence type="ECO:0000256" key="2">
    <source>
        <dbReference type="ARBA" id="ARBA00022448"/>
    </source>
</evidence>
<evidence type="ECO:0000313" key="14">
    <source>
        <dbReference type="EMBL" id="ADN13696.1"/>
    </source>
</evidence>
<accession>E0U7K0</accession>
<dbReference type="InterPro" id="IPR016449">
    <property type="entry name" value="K_chnl_inward-rec_Kir"/>
</dbReference>
<dbReference type="GO" id="GO:1990573">
    <property type="term" value="P:potassium ion import across plasma membrane"/>
    <property type="evidence" value="ECO:0007669"/>
    <property type="project" value="TreeGrafter"/>
</dbReference>
<evidence type="ECO:0000256" key="11">
    <source>
        <dbReference type="SAM" id="Phobius"/>
    </source>
</evidence>
<keyword evidence="5" id="KW-0851">Voltage-gated channel</keyword>
<dbReference type="InterPro" id="IPR013518">
    <property type="entry name" value="K_chnl_inward-rec_Kir_cyto"/>
</dbReference>
<dbReference type="SUPFAM" id="SSF81296">
    <property type="entry name" value="E set domains"/>
    <property type="match status" value="1"/>
</dbReference>
<evidence type="ECO:0000259" key="13">
    <source>
        <dbReference type="Pfam" id="PF17655"/>
    </source>
</evidence>
<dbReference type="OrthoDB" id="9799090at2"/>
<dbReference type="Pfam" id="PF17655">
    <property type="entry name" value="IRK_C"/>
    <property type="match status" value="1"/>
</dbReference>
<dbReference type="Pfam" id="PF07885">
    <property type="entry name" value="Ion_trans_2"/>
    <property type="match status" value="1"/>
</dbReference>
<dbReference type="KEGG" id="cyj:Cyan7822_1708"/>
<dbReference type="Gene3D" id="1.10.287.70">
    <property type="match status" value="1"/>
</dbReference>
<comment type="subcellular location">
    <subcellularLocation>
        <location evidence="1">Membrane</location>
        <topology evidence="1">Multi-pass membrane protein</topology>
    </subcellularLocation>
</comment>
<evidence type="ECO:0000256" key="4">
    <source>
        <dbReference type="ARBA" id="ARBA00022692"/>
    </source>
</evidence>
<keyword evidence="4 11" id="KW-0812">Transmembrane</keyword>
<evidence type="ECO:0000256" key="6">
    <source>
        <dbReference type="ARBA" id="ARBA00022958"/>
    </source>
</evidence>
<dbReference type="GO" id="GO:0005242">
    <property type="term" value="F:inward rectifier potassium channel activity"/>
    <property type="evidence" value="ECO:0007669"/>
    <property type="project" value="InterPro"/>
</dbReference>
<sequence length="305" mass="35208">MKPPKQRLQKNAKTLKVFAYPNLLKRFKPVKNDKNFSLVDTIWHDLYHWLLSLSWPQFLLSITLVYLTINFLFALVYLTGGDGIANAHPGSLTDAFFFSIQTLSTVGYGSMYPQTLYTQILVTVEILFGLVLLAILTGLMFARFSKPTARVMFSKVAVICPYNGIDTFMFRVANQRDNQIIEAQVKVNFLANEVSHEGHQLRRFYDVNLIRSQTPVFGLSWLVMHPIDENSPFWGKDLEFLNNIEAEIWVSFTGIDDTFSQTVHARHSYAISDLVWNRRFVDIFARKPNGQRYIDLSRFHDVIPL</sequence>
<evidence type="ECO:0000256" key="5">
    <source>
        <dbReference type="ARBA" id="ARBA00022882"/>
    </source>
</evidence>
<keyword evidence="9 11" id="KW-0472">Membrane</keyword>
<dbReference type="PANTHER" id="PTHR11767">
    <property type="entry name" value="INWARD RECTIFIER POTASSIUM CHANNEL"/>
    <property type="match status" value="1"/>
</dbReference>
<keyword evidence="7 11" id="KW-1133">Transmembrane helix</keyword>
<feature type="domain" description="Inward rectifier potassium channel C-terminal" evidence="13">
    <location>
        <begin position="151"/>
        <end position="303"/>
    </location>
</feature>
<organism evidence="14 15">
    <name type="scientific">Gloeothece verrucosa (strain PCC 7822)</name>
    <name type="common">Cyanothece sp. (strain PCC 7822)</name>
    <dbReference type="NCBI Taxonomy" id="497965"/>
    <lineage>
        <taxon>Bacteria</taxon>
        <taxon>Bacillati</taxon>
        <taxon>Cyanobacteriota</taxon>
        <taxon>Cyanophyceae</taxon>
        <taxon>Oscillatoriophycideae</taxon>
        <taxon>Chroococcales</taxon>
        <taxon>Aphanothecaceae</taxon>
        <taxon>Gloeothece</taxon>
        <taxon>Gloeothece verrucosa</taxon>
    </lineage>
</organism>
<dbReference type="Gene3D" id="2.60.40.1400">
    <property type="entry name" value="G protein-activated inward rectifier potassium channel 1"/>
    <property type="match status" value="1"/>
</dbReference>
<dbReference type="InterPro" id="IPR014756">
    <property type="entry name" value="Ig_E-set"/>
</dbReference>
<dbReference type="GO" id="GO:0005886">
    <property type="term" value="C:plasma membrane"/>
    <property type="evidence" value="ECO:0007669"/>
    <property type="project" value="TreeGrafter"/>
</dbReference>
<dbReference type="STRING" id="497965.Cyan7822_1708"/>
<keyword evidence="6" id="KW-0630">Potassium</keyword>
<dbReference type="eggNOG" id="COG0395">
    <property type="taxonomic scope" value="Bacteria"/>
</dbReference>
<dbReference type="GO" id="GO:0034702">
    <property type="term" value="C:monoatomic ion channel complex"/>
    <property type="evidence" value="ECO:0007669"/>
    <property type="project" value="UniProtKB-KW"/>
</dbReference>
<dbReference type="Proteomes" id="UP000008206">
    <property type="component" value="Chromosome"/>
</dbReference>
<dbReference type="GO" id="GO:0034765">
    <property type="term" value="P:regulation of monoatomic ion transmembrane transport"/>
    <property type="evidence" value="ECO:0007669"/>
    <property type="project" value="TreeGrafter"/>
</dbReference>
<feature type="transmembrane region" description="Helical" evidence="11">
    <location>
        <begin position="120"/>
        <end position="142"/>
    </location>
</feature>
<proteinExistence type="predicted"/>
<keyword evidence="15" id="KW-1185">Reference proteome</keyword>
<dbReference type="InterPro" id="IPR041647">
    <property type="entry name" value="IRK_C"/>
</dbReference>
<protein>
    <submittedName>
        <fullName evidence="14">Ion transport 2 domain protein</fullName>
    </submittedName>
</protein>
<feature type="transmembrane region" description="Helical" evidence="11">
    <location>
        <begin position="58"/>
        <end position="78"/>
    </location>
</feature>
<dbReference type="HOGENOM" id="CLU_022738_2_0_3"/>
<gene>
    <name evidence="14" type="ordered locus">Cyan7822_1708</name>
</gene>
<keyword evidence="10" id="KW-0407">Ion channel</keyword>
<keyword evidence="2" id="KW-0813">Transport</keyword>